<feature type="domain" description="GerMN" evidence="2">
    <location>
        <begin position="81"/>
        <end position="169"/>
    </location>
</feature>
<proteinExistence type="predicted"/>
<dbReference type="PROSITE" id="PS51257">
    <property type="entry name" value="PROKAR_LIPOPROTEIN"/>
    <property type="match status" value="1"/>
</dbReference>
<evidence type="ECO:0000313" key="3">
    <source>
        <dbReference type="EMBL" id="QGG95568.1"/>
    </source>
</evidence>
<reference evidence="3 4" key="1">
    <citation type="submission" date="2019-11" db="EMBL/GenBank/DDBJ databases">
        <authorList>
            <person name="He Y."/>
        </authorList>
    </citation>
    <scope>NUCLEOTIDE SEQUENCE [LARGE SCALE GENOMIC DNA]</scope>
    <source>
        <strain evidence="3 4">SCSIO 58843</strain>
    </source>
</reference>
<protein>
    <recommendedName>
        <fullName evidence="2">GerMN domain-containing protein</fullName>
    </recommendedName>
</protein>
<dbReference type="EMBL" id="CP045851">
    <property type="protein sequence ID" value="QGG95568.1"/>
    <property type="molecule type" value="Genomic_DNA"/>
</dbReference>
<dbReference type="AlphaFoldDB" id="A0A5Q2RFF6"/>
<evidence type="ECO:0000259" key="2">
    <source>
        <dbReference type="SMART" id="SM00909"/>
    </source>
</evidence>
<evidence type="ECO:0000256" key="1">
    <source>
        <dbReference type="SAM" id="SignalP"/>
    </source>
</evidence>
<keyword evidence="1" id="KW-0732">Signal</keyword>
<dbReference type="RefSeq" id="WP_153759675.1">
    <property type="nucleotide sequence ID" value="NZ_CP045851.1"/>
</dbReference>
<feature type="signal peptide" evidence="1">
    <location>
        <begin position="1"/>
        <end position="21"/>
    </location>
</feature>
<name>A0A5Q2RFF6_9ACTN</name>
<organism evidence="3 4">
    <name type="scientific">Actinomarinicola tropica</name>
    <dbReference type="NCBI Taxonomy" id="2789776"/>
    <lineage>
        <taxon>Bacteria</taxon>
        <taxon>Bacillati</taxon>
        <taxon>Actinomycetota</taxon>
        <taxon>Acidimicrobiia</taxon>
        <taxon>Acidimicrobiales</taxon>
        <taxon>Iamiaceae</taxon>
        <taxon>Actinomarinicola</taxon>
    </lineage>
</organism>
<dbReference type="InterPro" id="IPR019606">
    <property type="entry name" value="GerMN"/>
</dbReference>
<feature type="chain" id="PRO_5024436744" description="GerMN domain-containing protein" evidence="1">
    <location>
        <begin position="22"/>
        <end position="200"/>
    </location>
</feature>
<dbReference type="Pfam" id="PF10646">
    <property type="entry name" value="Germane"/>
    <property type="match status" value="1"/>
</dbReference>
<keyword evidence="4" id="KW-1185">Reference proteome</keyword>
<dbReference type="KEGG" id="atq:GH723_10945"/>
<accession>A0A5Q2RFF6</accession>
<sequence length="200" mass="21267">MRRRVLGALALVAVVAGCALPSDEGPRTIDDPAALDVMRPSTTTTSTTVEDVSRERILFYFDGREELLAAEERSVPFDATIVDVLNLLTEPPQSSLLRTAVPADVVVAGAELSGDTLLIDLADDALFDAAGNELFRAVAQMVVTAVAFEDGEVADVRFLIDGEPQAVPSGEEGVDTREAVGACDYARFLANRDCTTLPEP</sequence>
<dbReference type="Proteomes" id="UP000334019">
    <property type="component" value="Chromosome"/>
</dbReference>
<gene>
    <name evidence="3" type="ORF">GH723_10945</name>
</gene>
<dbReference type="SMART" id="SM00909">
    <property type="entry name" value="Germane"/>
    <property type="match status" value="1"/>
</dbReference>
<evidence type="ECO:0000313" key="4">
    <source>
        <dbReference type="Proteomes" id="UP000334019"/>
    </source>
</evidence>